<comment type="caution">
    <text evidence="2">The sequence shown here is derived from an EMBL/GenBank/DDBJ whole genome shotgun (WGS) entry which is preliminary data.</text>
</comment>
<dbReference type="Proteomes" id="UP000628710">
    <property type="component" value="Unassembled WGS sequence"/>
</dbReference>
<dbReference type="AlphaFoldDB" id="A0A934JZ05"/>
<feature type="compositionally biased region" description="Low complexity" evidence="1">
    <location>
        <begin position="96"/>
        <end position="128"/>
    </location>
</feature>
<reference evidence="2" key="1">
    <citation type="submission" date="2020-12" db="EMBL/GenBank/DDBJ databases">
        <title>Marinomonas arctica sp. nov., a psychrotolerant bacterium isolated from the Arctic.</title>
        <authorList>
            <person name="Zhang Y."/>
        </authorList>
    </citation>
    <scope>NUCLEOTIDE SEQUENCE</scope>
    <source>
        <strain evidence="2">C1424</strain>
    </source>
</reference>
<evidence type="ECO:0000313" key="2">
    <source>
        <dbReference type="EMBL" id="MBJ7539855.1"/>
    </source>
</evidence>
<evidence type="ECO:0000313" key="3">
    <source>
        <dbReference type="Proteomes" id="UP000628710"/>
    </source>
</evidence>
<feature type="region of interest" description="Disordered" evidence="1">
    <location>
        <begin position="85"/>
        <end position="128"/>
    </location>
</feature>
<protein>
    <submittedName>
        <fullName evidence="2">Uncharacterized protein</fullName>
    </submittedName>
</protein>
<feature type="compositionally biased region" description="Polar residues" evidence="1">
    <location>
        <begin position="85"/>
        <end position="95"/>
    </location>
</feature>
<proteinExistence type="predicted"/>
<accession>A0A934JZ05</accession>
<dbReference type="EMBL" id="JAEMNX010000034">
    <property type="protein sequence ID" value="MBJ7539855.1"/>
    <property type="molecule type" value="Genomic_DNA"/>
</dbReference>
<evidence type="ECO:0000256" key="1">
    <source>
        <dbReference type="SAM" id="MobiDB-lite"/>
    </source>
</evidence>
<gene>
    <name evidence="2" type="ORF">I8J31_19465</name>
</gene>
<keyword evidence="3" id="KW-1185">Reference proteome</keyword>
<name>A0A934JZ05_9GAMM</name>
<dbReference type="RefSeq" id="WP_199470250.1">
    <property type="nucleotide sequence ID" value="NZ_JAEMNX010000034.1"/>
</dbReference>
<organism evidence="2 3">
    <name type="scientific">Marinomonas transparens</name>
    <dbReference type="NCBI Taxonomy" id="2795388"/>
    <lineage>
        <taxon>Bacteria</taxon>
        <taxon>Pseudomonadati</taxon>
        <taxon>Pseudomonadota</taxon>
        <taxon>Gammaproteobacteria</taxon>
        <taxon>Oceanospirillales</taxon>
        <taxon>Oceanospirillaceae</taxon>
        <taxon>Marinomonas</taxon>
    </lineage>
</organism>
<sequence length="128" mass="14201">MARQPLAKGRLAYVAEAYASHEIDPQTRAAKMKNRYATLGRVTAWPAENGSPMPQISIDLDALSVGISGSTKLFIFWDDANQQSYDQQPQSYGTWNNAPQQPAPPAQGFNQQPQAPQGFNQQQNRPRN</sequence>